<keyword evidence="1" id="KW-0472">Membrane</keyword>
<feature type="transmembrane region" description="Helical" evidence="1">
    <location>
        <begin position="12"/>
        <end position="31"/>
    </location>
</feature>
<dbReference type="RefSeq" id="WP_379011891.1">
    <property type="nucleotide sequence ID" value="NZ_JBHSDC010000002.1"/>
</dbReference>
<dbReference type="Proteomes" id="UP001595906">
    <property type="component" value="Unassembled WGS sequence"/>
</dbReference>
<feature type="transmembrane region" description="Helical" evidence="1">
    <location>
        <begin position="73"/>
        <end position="89"/>
    </location>
</feature>
<reference evidence="3" key="1">
    <citation type="journal article" date="2019" name="Int. J. Syst. Evol. Microbiol.">
        <title>The Global Catalogue of Microorganisms (GCM) 10K type strain sequencing project: providing services to taxonomists for standard genome sequencing and annotation.</title>
        <authorList>
            <consortium name="The Broad Institute Genomics Platform"/>
            <consortium name="The Broad Institute Genome Sequencing Center for Infectious Disease"/>
            <person name="Wu L."/>
            <person name="Ma J."/>
        </authorList>
    </citation>
    <scope>NUCLEOTIDE SEQUENCE [LARGE SCALE GENOMIC DNA]</scope>
    <source>
        <strain evidence="3">CECT 8010</strain>
    </source>
</reference>
<dbReference type="Gene3D" id="2.20.110.10">
    <property type="entry name" value="Histone H3 K4-specific methyltransferase SET7/9 N-terminal domain"/>
    <property type="match status" value="1"/>
</dbReference>
<evidence type="ECO:0000256" key="1">
    <source>
        <dbReference type="SAM" id="Phobius"/>
    </source>
</evidence>
<organism evidence="2 3">
    <name type="scientific">Parasediminibacterium paludis</name>
    <dbReference type="NCBI Taxonomy" id="908966"/>
    <lineage>
        <taxon>Bacteria</taxon>
        <taxon>Pseudomonadati</taxon>
        <taxon>Bacteroidota</taxon>
        <taxon>Chitinophagia</taxon>
        <taxon>Chitinophagales</taxon>
        <taxon>Chitinophagaceae</taxon>
        <taxon>Parasediminibacterium</taxon>
    </lineage>
</organism>
<proteinExistence type="predicted"/>
<evidence type="ECO:0000313" key="2">
    <source>
        <dbReference type="EMBL" id="MFC4230611.1"/>
    </source>
</evidence>
<accession>A0ABV8PU83</accession>
<keyword evidence="1" id="KW-0812">Transmembrane</keyword>
<gene>
    <name evidence="2" type="ORF">ACFOW1_01825</name>
</gene>
<evidence type="ECO:0000313" key="3">
    <source>
        <dbReference type="Proteomes" id="UP001595906"/>
    </source>
</evidence>
<sequence length="165" mass="19730">MFKKLNPLKLMIYWLLLLIVISIIVIPILFATTIGGEQRPLTFLVYMILFAVYGTLILSIVTPVFYFDWFKKYWYINLLFFVLSGYYVIKDQKRNTKIEYSFKEKTDHIGDDEIRTVKEYYNLDPEEIRSESYWKNGRKDSTWIVYAKDGSIISKEKYKDGKLIK</sequence>
<feature type="transmembrane region" description="Helical" evidence="1">
    <location>
        <begin position="43"/>
        <end position="67"/>
    </location>
</feature>
<comment type="caution">
    <text evidence="2">The sequence shown here is derived from an EMBL/GenBank/DDBJ whole genome shotgun (WGS) entry which is preliminary data.</text>
</comment>
<keyword evidence="3" id="KW-1185">Reference proteome</keyword>
<protein>
    <submittedName>
        <fullName evidence="2">Uncharacterized protein</fullName>
    </submittedName>
</protein>
<keyword evidence="1" id="KW-1133">Transmembrane helix</keyword>
<dbReference type="EMBL" id="JBHSDC010000002">
    <property type="protein sequence ID" value="MFC4230611.1"/>
    <property type="molecule type" value="Genomic_DNA"/>
</dbReference>
<name>A0ABV8PU83_9BACT</name>
<dbReference type="SUPFAM" id="SSF82185">
    <property type="entry name" value="Histone H3 K4-specific methyltransferase SET7/9 N-terminal domain"/>
    <property type="match status" value="1"/>
</dbReference>